<organism evidence="1 2">
    <name type="scientific">Daphnia magna</name>
    <dbReference type="NCBI Taxonomy" id="35525"/>
    <lineage>
        <taxon>Eukaryota</taxon>
        <taxon>Metazoa</taxon>
        <taxon>Ecdysozoa</taxon>
        <taxon>Arthropoda</taxon>
        <taxon>Crustacea</taxon>
        <taxon>Branchiopoda</taxon>
        <taxon>Diplostraca</taxon>
        <taxon>Cladocera</taxon>
        <taxon>Anomopoda</taxon>
        <taxon>Daphniidae</taxon>
        <taxon>Daphnia</taxon>
    </lineage>
</organism>
<comment type="caution">
    <text evidence="1">The sequence shown here is derived from an EMBL/GenBank/DDBJ whole genome shotgun (WGS) entry which is preliminary data.</text>
</comment>
<keyword evidence="2" id="KW-1185">Reference proteome</keyword>
<proteinExistence type="predicted"/>
<sequence>MVVKDVQGIFQLNSFSSSSSSFICFRSMQSEALSVGRSNQRGISTDMDLAIGSTIPRWGKARAVVIGLVVHLAGSLRTRHKTMVPPFLPRNGPIKGSGCIDS</sequence>
<dbReference type="Proteomes" id="UP001234178">
    <property type="component" value="Unassembled WGS sequence"/>
</dbReference>
<dbReference type="EMBL" id="JAOYFB010000003">
    <property type="protein sequence ID" value="KAK4011846.1"/>
    <property type="molecule type" value="Genomic_DNA"/>
</dbReference>
<reference evidence="1 2" key="1">
    <citation type="journal article" date="2023" name="Nucleic Acids Res.">
        <title>The hologenome of Daphnia magna reveals possible DNA methylation and microbiome-mediated evolution of the host genome.</title>
        <authorList>
            <person name="Chaturvedi A."/>
            <person name="Li X."/>
            <person name="Dhandapani V."/>
            <person name="Marshall H."/>
            <person name="Kissane S."/>
            <person name="Cuenca-Cambronero M."/>
            <person name="Asole G."/>
            <person name="Calvet F."/>
            <person name="Ruiz-Romero M."/>
            <person name="Marangio P."/>
            <person name="Guigo R."/>
            <person name="Rago D."/>
            <person name="Mirbahai L."/>
            <person name="Eastwood N."/>
            <person name="Colbourne J.K."/>
            <person name="Zhou J."/>
            <person name="Mallon E."/>
            <person name="Orsini L."/>
        </authorList>
    </citation>
    <scope>NUCLEOTIDE SEQUENCE [LARGE SCALE GENOMIC DNA]</scope>
    <source>
        <strain evidence="1">LRV0_1</strain>
    </source>
</reference>
<protein>
    <submittedName>
        <fullName evidence="1">Uncharacterized protein</fullName>
    </submittedName>
</protein>
<gene>
    <name evidence="1" type="ORF">OUZ56_020957</name>
</gene>
<evidence type="ECO:0000313" key="2">
    <source>
        <dbReference type="Proteomes" id="UP001234178"/>
    </source>
</evidence>
<name>A0ABQ9ZFZ4_9CRUS</name>
<accession>A0ABQ9ZFZ4</accession>
<evidence type="ECO:0000313" key="1">
    <source>
        <dbReference type="EMBL" id="KAK4011846.1"/>
    </source>
</evidence>